<reference evidence="10" key="1">
    <citation type="submission" date="2020-01" db="EMBL/GenBank/DDBJ databases">
        <title>Sphingomonas sp. strain CSW-10.</title>
        <authorList>
            <person name="Chen W.-M."/>
        </authorList>
    </citation>
    <scope>NUCLEOTIDE SEQUENCE [LARGE SCALE GENOMIC DNA]</scope>
    <source>
        <strain evidence="10">FSY-8</strain>
    </source>
</reference>
<dbReference type="Pfam" id="PF07690">
    <property type="entry name" value="MFS_1"/>
    <property type="match status" value="1"/>
</dbReference>
<evidence type="ECO:0000313" key="10">
    <source>
        <dbReference type="Proteomes" id="UP000753724"/>
    </source>
</evidence>
<dbReference type="InterPro" id="IPR005829">
    <property type="entry name" value="Sugar_transporter_CS"/>
</dbReference>
<sequence>MRFAKQFYQSLTLKPQGFTMIIAAFLPVFAIIAMFPVVGAIITHFKDDPDAAIKVPAMVTAPGYAIALLAPFVGAVVDRFGRRRMLLACTFFYGIVGTAPFFMENLDSIIASRILLGVCEAGILTTVNTLIADYWDDGKRRNWLMLQGLIGPAFQPAVFVMVAAVAAVRWNGGFLVYLAALPIFAAMYVWLFEPAKPDARDFVVNDSNMNATGPAFPWGTAAIVGGMTLSASVLYYVFIVNGSMVWQELGLSDPMAISTATLIPSLFILPGSMLFKFASRYSSAVQIAMFLTLLGAGLAGMGAAHTVLQAQIALTLQQMGAGMAVPALIAWSQTRFAFAHRGRGMGVWTSAFFLGQAISPIIVGHVAQGVGTMQHAFVTTGAVGVGLALVVLIIGGRRAAA</sequence>
<feature type="transmembrane region" description="Helical" evidence="7">
    <location>
        <begin position="314"/>
        <end position="332"/>
    </location>
</feature>
<evidence type="ECO:0000259" key="8">
    <source>
        <dbReference type="PROSITE" id="PS50850"/>
    </source>
</evidence>
<keyword evidence="2" id="KW-0813">Transport</keyword>
<feature type="transmembrane region" description="Helical" evidence="7">
    <location>
        <begin position="287"/>
        <end position="308"/>
    </location>
</feature>
<dbReference type="PANTHER" id="PTHR23517">
    <property type="entry name" value="RESISTANCE PROTEIN MDTM, PUTATIVE-RELATED-RELATED"/>
    <property type="match status" value="1"/>
</dbReference>
<feature type="transmembrane region" description="Helical" evidence="7">
    <location>
        <begin position="143"/>
        <end position="168"/>
    </location>
</feature>
<dbReference type="CDD" id="cd17473">
    <property type="entry name" value="MFS_arabinose_efflux_permease_like"/>
    <property type="match status" value="1"/>
</dbReference>
<organism evidence="9 10">
    <name type="scientific">Novosphingobium ovatum</name>
    <dbReference type="NCBI Taxonomy" id="1908523"/>
    <lineage>
        <taxon>Bacteria</taxon>
        <taxon>Pseudomonadati</taxon>
        <taxon>Pseudomonadota</taxon>
        <taxon>Alphaproteobacteria</taxon>
        <taxon>Sphingomonadales</taxon>
        <taxon>Sphingomonadaceae</taxon>
        <taxon>Novosphingobium</taxon>
    </lineage>
</organism>
<dbReference type="SUPFAM" id="SSF103473">
    <property type="entry name" value="MFS general substrate transporter"/>
    <property type="match status" value="1"/>
</dbReference>
<dbReference type="Gene3D" id="1.20.1250.20">
    <property type="entry name" value="MFS general substrate transporter like domains"/>
    <property type="match status" value="1"/>
</dbReference>
<dbReference type="InterPro" id="IPR050171">
    <property type="entry name" value="MFS_Transporters"/>
</dbReference>
<dbReference type="InterPro" id="IPR011701">
    <property type="entry name" value="MFS"/>
</dbReference>
<proteinExistence type="predicted"/>
<dbReference type="InterPro" id="IPR020846">
    <property type="entry name" value="MFS_dom"/>
</dbReference>
<accession>A0ABW9XGQ3</accession>
<feature type="transmembrane region" description="Helical" evidence="7">
    <location>
        <begin position="344"/>
        <end position="363"/>
    </location>
</feature>
<dbReference type="InterPro" id="IPR036259">
    <property type="entry name" value="MFS_trans_sf"/>
</dbReference>
<evidence type="ECO:0000256" key="2">
    <source>
        <dbReference type="ARBA" id="ARBA00022448"/>
    </source>
</evidence>
<feature type="transmembrane region" description="Helical" evidence="7">
    <location>
        <begin position="51"/>
        <end position="73"/>
    </location>
</feature>
<keyword evidence="3" id="KW-1003">Cell membrane</keyword>
<feature type="transmembrane region" description="Helical" evidence="7">
    <location>
        <begin position="375"/>
        <end position="395"/>
    </location>
</feature>
<feature type="domain" description="Major facilitator superfamily (MFS) profile" evidence="8">
    <location>
        <begin position="16"/>
        <end position="399"/>
    </location>
</feature>
<dbReference type="Proteomes" id="UP000753724">
    <property type="component" value="Unassembled WGS sequence"/>
</dbReference>
<evidence type="ECO:0000256" key="7">
    <source>
        <dbReference type="SAM" id="Phobius"/>
    </source>
</evidence>
<keyword evidence="4 7" id="KW-0812">Transmembrane</keyword>
<evidence type="ECO:0000256" key="1">
    <source>
        <dbReference type="ARBA" id="ARBA00004651"/>
    </source>
</evidence>
<feature type="transmembrane region" description="Helical" evidence="7">
    <location>
        <begin position="21"/>
        <end position="45"/>
    </location>
</feature>
<keyword evidence="10" id="KW-1185">Reference proteome</keyword>
<feature type="transmembrane region" description="Helical" evidence="7">
    <location>
        <begin position="256"/>
        <end position="275"/>
    </location>
</feature>
<evidence type="ECO:0000256" key="3">
    <source>
        <dbReference type="ARBA" id="ARBA00022475"/>
    </source>
</evidence>
<feature type="transmembrane region" description="Helical" evidence="7">
    <location>
        <begin position="109"/>
        <end position="131"/>
    </location>
</feature>
<protein>
    <submittedName>
        <fullName evidence="9">MFS transporter</fullName>
    </submittedName>
</protein>
<comment type="subcellular location">
    <subcellularLocation>
        <location evidence="1">Cell membrane</location>
        <topology evidence="1">Multi-pass membrane protein</topology>
    </subcellularLocation>
</comment>
<feature type="transmembrane region" description="Helical" evidence="7">
    <location>
        <begin position="85"/>
        <end position="103"/>
    </location>
</feature>
<comment type="caution">
    <text evidence="9">The sequence shown here is derived from an EMBL/GenBank/DDBJ whole genome shotgun (WGS) entry which is preliminary data.</text>
</comment>
<keyword evidence="6 7" id="KW-0472">Membrane</keyword>
<feature type="transmembrane region" description="Helical" evidence="7">
    <location>
        <begin position="174"/>
        <end position="192"/>
    </location>
</feature>
<evidence type="ECO:0000256" key="6">
    <source>
        <dbReference type="ARBA" id="ARBA00023136"/>
    </source>
</evidence>
<evidence type="ECO:0000313" key="9">
    <source>
        <dbReference type="EMBL" id="NBC37735.1"/>
    </source>
</evidence>
<dbReference type="PROSITE" id="PS50850">
    <property type="entry name" value="MFS"/>
    <property type="match status" value="1"/>
</dbReference>
<keyword evidence="5 7" id="KW-1133">Transmembrane helix</keyword>
<name>A0ABW9XGQ3_9SPHN</name>
<evidence type="ECO:0000256" key="4">
    <source>
        <dbReference type="ARBA" id="ARBA00022692"/>
    </source>
</evidence>
<gene>
    <name evidence="9" type="ORF">GTZ99_14360</name>
</gene>
<feature type="transmembrane region" description="Helical" evidence="7">
    <location>
        <begin position="215"/>
        <end position="236"/>
    </location>
</feature>
<dbReference type="EMBL" id="JAAAPO010000006">
    <property type="protein sequence ID" value="NBC37735.1"/>
    <property type="molecule type" value="Genomic_DNA"/>
</dbReference>
<dbReference type="PROSITE" id="PS00216">
    <property type="entry name" value="SUGAR_TRANSPORT_1"/>
    <property type="match status" value="1"/>
</dbReference>
<evidence type="ECO:0000256" key="5">
    <source>
        <dbReference type="ARBA" id="ARBA00022989"/>
    </source>
</evidence>